<reference evidence="1" key="1">
    <citation type="journal article" date="2012" name="Nature">
        <title>The tomato genome sequence provides insights into fleshy fruit evolution.</title>
        <authorList>
            <consortium name="Tomato Genome Consortium"/>
        </authorList>
    </citation>
    <scope>NUCLEOTIDE SEQUENCE [LARGE SCALE GENOMIC DNA]</scope>
    <source>
        <strain evidence="1">cv. Heinz 1706</strain>
    </source>
</reference>
<dbReference type="InterPro" id="IPR040256">
    <property type="entry name" value="At4g02000-like"/>
</dbReference>
<dbReference type="PANTHER" id="PTHR31286">
    <property type="entry name" value="GLYCINE-RICH CELL WALL STRUCTURAL PROTEIN 1.8-LIKE"/>
    <property type="match status" value="1"/>
</dbReference>
<dbReference type="AlphaFoldDB" id="A0A3Q7GJY4"/>
<dbReference type="InParanoid" id="A0A3Q7GJY4"/>
<name>A0A3Q7GJY4_SOLLC</name>
<reference evidence="1" key="2">
    <citation type="submission" date="2019-01" db="UniProtKB">
        <authorList>
            <consortium name="EnsemblPlants"/>
        </authorList>
    </citation>
    <scope>IDENTIFICATION</scope>
    <source>
        <strain evidence="1">cv. Heinz 1706</strain>
    </source>
</reference>
<sequence>MKSADPPITPPIPTPTPIIPIQCHRETTIFLHHQKFDKYQDNKKANFNFKPAEETSIVPVGILIHQLSWHLFDWQIVSRLIGHIGRAVAPDQVTYSKSRGNVAKVKVEID</sequence>
<accession>A0A3Q7GJY4</accession>
<evidence type="ECO:0000313" key="1">
    <source>
        <dbReference type="EnsemblPlants" id="Solyc03g119895.1.1"/>
    </source>
</evidence>
<keyword evidence="2" id="KW-1185">Reference proteome</keyword>
<protein>
    <submittedName>
        <fullName evidence="1">Uncharacterized protein</fullName>
    </submittedName>
</protein>
<organism evidence="1">
    <name type="scientific">Solanum lycopersicum</name>
    <name type="common">Tomato</name>
    <name type="synonym">Lycopersicon esculentum</name>
    <dbReference type="NCBI Taxonomy" id="4081"/>
    <lineage>
        <taxon>Eukaryota</taxon>
        <taxon>Viridiplantae</taxon>
        <taxon>Streptophyta</taxon>
        <taxon>Embryophyta</taxon>
        <taxon>Tracheophyta</taxon>
        <taxon>Spermatophyta</taxon>
        <taxon>Magnoliopsida</taxon>
        <taxon>eudicotyledons</taxon>
        <taxon>Gunneridae</taxon>
        <taxon>Pentapetalae</taxon>
        <taxon>asterids</taxon>
        <taxon>lamiids</taxon>
        <taxon>Solanales</taxon>
        <taxon>Solanaceae</taxon>
        <taxon>Solanoideae</taxon>
        <taxon>Solaneae</taxon>
        <taxon>Solanum</taxon>
        <taxon>Solanum subgen. Lycopersicon</taxon>
    </lineage>
</organism>
<dbReference type="Proteomes" id="UP000004994">
    <property type="component" value="Chromosome 3"/>
</dbReference>
<dbReference type="PANTHER" id="PTHR31286:SF177">
    <property type="entry name" value="ENDONUCLEASE_EXONUCLEASE_PHOSPHATASE"/>
    <property type="match status" value="1"/>
</dbReference>
<dbReference type="Gramene" id="Solyc03g119895.1.1">
    <property type="protein sequence ID" value="Solyc03g119895.1.1"/>
    <property type="gene ID" value="Solyc03g119895.1"/>
</dbReference>
<proteinExistence type="predicted"/>
<evidence type="ECO:0000313" key="2">
    <source>
        <dbReference type="Proteomes" id="UP000004994"/>
    </source>
</evidence>
<dbReference type="EnsemblPlants" id="Solyc03g119895.1.1">
    <property type="protein sequence ID" value="Solyc03g119895.1.1"/>
    <property type="gene ID" value="Solyc03g119895.1"/>
</dbReference>